<name>A0AAV0LJC6_9ROSI</name>
<dbReference type="GO" id="GO:0005634">
    <property type="term" value="C:nucleus"/>
    <property type="evidence" value="ECO:0007669"/>
    <property type="project" value="UniProtKB-SubCell"/>
</dbReference>
<keyword evidence="3" id="KW-0156">Chromatin regulator</keyword>
<evidence type="ECO:0000313" key="10">
    <source>
        <dbReference type="Proteomes" id="UP001154282"/>
    </source>
</evidence>
<keyword evidence="4" id="KW-0805">Transcription regulation</keyword>
<evidence type="ECO:0000256" key="3">
    <source>
        <dbReference type="ARBA" id="ARBA00022853"/>
    </source>
</evidence>
<proteinExistence type="inferred from homology"/>
<dbReference type="InterPro" id="IPR015418">
    <property type="entry name" value="Eaf6"/>
</dbReference>
<dbReference type="EMBL" id="CAMGYJ010000006">
    <property type="protein sequence ID" value="CAI0434408.1"/>
    <property type="molecule type" value="Genomic_DNA"/>
</dbReference>
<keyword evidence="7" id="KW-0539">Nucleus</keyword>
<keyword evidence="10" id="KW-1185">Reference proteome</keyword>
<evidence type="ECO:0000256" key="4">
    <source>
        <dbReference type="ARBA" id="ARBA00023015"/>
    </source>
</evidence>
<dbReference type="GO" id="GO:0000123">
    <property type="term" value="C:histone acetyltransferase complex"/>
    <property type="evidence" value="ECO:0007669"/>
    <property type="project" value="InterPro"/>
</dbReference>
<feature type="non-terminal residue" evidence="9">
    <location>
        <position position="1"/>
    </location>
</feature>
<comment type="subcellular location">
    <subcellularLocation>
        <location evidence="1">Nucleus</location>
    </subcellularLocation>
</comment>
<feature type="compositionally biased region" description="Basic and acidic residues" evidence="8">
    <location>
        <begin position="376"/>
        <end position="387"/>
    </location>
</feature>
<evidence type="ECO:0000256" key="6">
    <source>
        <dbReference type="ARBA" id="ARBA00023163"/>
    </source>
</evidence>
<dbReference type="Proteomes" id="UP001154282">
    <property type="component" value="Unassembled WGS sequence"/>
</dbReference>
<keyword evidence="5" id="KW-0175">Coiled coil</keyword>
<evidence type="ECO:0000256" key="7">
    <source>
        <dbReference type="ARBA" id="ARBA00023242"/>
    </source>
</evidence>
<sequence>RFGWSDSRGRCSLDVGDDELADLWQRLAVGGGVLFEGLLGEVRCSGQGVCGEIEADLGVEDDPSFGYGRWDDAMRGIPFDLSPRLPSSPLRHRQRIVEEEKQGKASFSGGNSESNRRRLTPWPLSCGWERSGGESLLAASPVGMEKKPAKLEEEVVASVTARHVPAPPGRSLGLRWDWNLRENLRDCEKEEEKSPGLRWDRVAVGIRKKEEEERTLVPNPRSSSVQKFRAKTWIPKKTNQPANVLRVGQRGSSANPSAMLSSLVSKRAKLHEELRSIERQLYDMETSYLQDPSQCGNVLKGFEGFLSSSKNTALLKRSKKFQPEDRLFSLSSVTSPAAEEQAVGRDDGKSDFGPGRSRGGGIYANGQGKPKRGRGTPRDAKRIRAAADPDFDYDDDPDLM</sequence>
<dbReference type="Pfam" id="PF09340">
    <property type="entry name" value="NuA4"/>
    <property type="match status" value="1"/>
</dbReference>
<evidence type="ECO:0000313" key="9">
    <source>
        <dbReference type="EMBL" id="CAI0434408.1"/>
    </source>
</evidence>
<reference evidence="9" key="1">
    <citation type="submission" date="2022-08" db="EMBL/GenBank/DDBJ databases">
        <authorList>
            <person name="Gutierrez-Valencia J."/>
        </authorList>
    </citation>
    <scope>NUCLEOTIDE SEQUENCE</scope>
</reference>
<keyword evidence="6" id="KW-0804">Transcription</keyword>
<accession>A0AAV0LJC6</accession>
<dbReference type="AlphaFoldDB" id="A0AAV0LJC6"/>
<comment type="similarity">
    <text evidence="2">Belongs to the EAF6 family.</text>
</comment>
<feature type="region of interest" description="Disordered" evidence="8">
    <location>
        <begin position="327"/>
        <end position="400"/>
    </location>
</feature>
<comment type="caution">
    <text evidence="9">The sequence shown here is derived from an EMBL/GenBank/DDBJ whole genome shotgun (WGS) entry which is preliminary data.</text>
</comment>
<evidence type="ECO:0000256" key="1">
    <source>
        <dbReference type="ARBA" id="ARBA00004123"/>
    </source>
</evidence>
<organism evidence="9 10">
    <name type="scientific">Linum tenue</name>
    <dbReference type="NCBI Taxonomy" id="586396"/>
    <lineage>
        <taxon>Eukaryota</taxon>
        <taxon>Viridiplantae</taxon>
        <taxon>Streptophyta</taxon>
        <taxon>Embryophyta</taxon>
        <taxon>Tracheophyta</taxon>
        <taxon>Spermatophyta</taxon>
        <taxon>Magnoliopsida</taxon>
        <taxon>eudicotyledons</taxon>
        <taxon>Gunneridae</taxon>
        <taxon>Pentapetalae</taxon>
        <taxon>rosids</taxon>
        <taxon>fabids</taxon>
        <taxon>Malpighiales</taxon>
        <taxon>Linaceae</taxon>
        <taxon>Linum</taxon>
    </lineage>
</organism>
<protein>
    <recommendedName>
        <fullName evidence="11">Chromatin modification-related protein MEAF6</fullName>
    </recommendedName>
</protein>
<evidence type="ECO:0000256" key="5">
    <source>
        <dbReference type="ARBA" id="ARBA00023054"/>
    </source>
</evidence>
<evidence type="ECO:0008006" key="11">
    <source>
        <dbReference type="Google" id="ProtNLM"/>
    </source>
</evidence>
<evidence type="ECO:0000256" key="2">
    <source>
        <dbReference type="ARBA" id="ARBA00010916"/>
    </source>
</evidence>
<dbReference type="GO" id="GO:0006325">
    <property type="term" value="P:chromatin organization"/>
    <property type="evidence" value="ECO:0007669"/>
    <property type="project" value="UniProtKB-KW"/>
</dbReference>
<feature type="compositionally biased region" description="Acidic residues" evidence="8">
    <location>
        <begin position="389"/>
        <end position="400"/>
    </location>
</feature>
<evidence type="ECO:0000256" key="8">
    <source>
        <dbReference type="SAM" id="MobiDB-lite"/>
    </source>
</evidence>
<dbReference type="PANTHER" id="PTHR13476">
    <property type="entry name" value="CHROMATIN MODIFICATION-RELATED PROTEIN MEAF6"/>
    <property type="match status" value="1"/>
</dbReference>
<gene>
    <name evidence="9" type="ORF">LITE_LOCUS24262</name>
</gene>